<sequence length="470" mass="52003">MLAMENPITRSIIHGKNGSVMKRFNKHTVTKTTFVGLTGGINVSQAPEQIGDADMQQCINFVYSRDSNRLTGRDGIGKLYAMDDSIRDIWYDVDTNVLLLFTNTFKAYSYVVGQTPTFIGDLNGSDNPTCAKFQDKIWIASGGHLQYYDYSEKGQLGTVTSSPICNLVFQRFSRLAVSMDGTDGFYISEVGDGTSWTEDTNMSNKEQWLDVGYGDSGTIIGIVPLATDIIFLKSNGKIYQLSGDADPSNWEVTEISCDTDTVGTNCAVNIGNSVIFLSIRGLKTMAAVEEYGNIATNDIGDKFNKLITSNMFEPRVFHLKRHSMLLIRSTSDWTYFVAYNYLVGAATILKFNIPIASICETSNDILVASNNNIYKWSDEYTDDDGKKIDYEIKLKSIIGANKVLLTSIDTKFSADYAGEVELIDGSLDIKVPSNDRNNVKCCHSADNLELNIKSGDRFTVDYVALEVADL</sequence>
<dbReference type="EMBL" id="FNHQ01000001">
    <property type="protein sequence ID" value="SDM08074.1"/>
    <property type="molecule type" value="Genomic_DNA"/>
</dbReference>
<gene>
    <name evidence="1" type="ORF">SAMN05660299_00170</name>
</gene>
<proteinExistence type="predicted"/>
<evidence type="ECO:0000313" key="2">
    <source>
        <dbReference type="Proteomes" id="UP000199309"/>
    </source>
</evidence>
<evidence type="ECO:0000313" key="1">
    <source>
        <dbReference type="EMBL" id="SDM08074.1"/>
    </source>
</evidence>
<accession>A0A1G9QAI2</accession>
<dbReference type="AlphaFoldDB" id="A0A1G9QAI2"/>
<protein>
    <submittedName>
        <fullName evidence="1">Uncharacterized protein</fullName>
    </submittedName>
</protein>
<name>A0A1G9QAI2_9FIRM</name>
<reference evidence="1 2" key="1">
    <citation type="submission" date="2016-10" db="EMBL/GenBank/DDBJ databases">
        <authorList>
            <person name="de Groot N.N."/>
        </authorList>
    </citation>
    <scope>NUCLEOTIDE SEQUENCE [LARGE SCALE GENOMIC DNA]</scope>
    <source>
        <strain evidence="1 2">DSM 16981</strain>
    </source>
</reference>
<organism evidence="1 2">
    <name type="scientific">Megasphaera paucivorans</name>
    <dbReference type="NCBI Taxonomy" id="349095"/>
    <lineage>
        <taxon>Bacteria</taxon>
        <taxon>Bacillati</taxon>
        <taxon>Bacillota</taxon>
        <taxon>Negativicutes</taxon>
        <taxon>Veillonellales</taxon>
        <taxon>Veillonellaceae</taxon>
        <taxon>Megasphaera</taxon>
    </lineage>
</organism>
<dbReference type="Proteomes" id="UP000199309">
    <property type="component" value="Unassembled WGS sequence"/>
</dbReference>
<dbReference type="STRING" id="349095.SAMN05660299_00170"/>
<keyword evidence="2" id="KW-1185">Reference proteome</keyword>